<organism evidence="1 2">
    <name type="scientific">Opisthorchis viverrini</name>
    <name type="common">Southeast Asian liver fluke</name>
    <dbReference type="NCBI Taxonomy" id="6198"/>
    <lineage>
        <taxon>Eukaryota</taxon>
        <taxon>Metazoa</taxon>
        <taxon>Spiralia</taxon>
        <taxon>Lophotrochozoa</taxon>
        <taxon>Platyhelminthes</taxon>
        <taxon>Trematoda</taxon>
        <taxon>Digenea</taxon>
        <taxon>Opisthorchiida</taxon>
        <taxon>Opisthorchiata</taxon>
        <taxon>Opisthorchiidae</taxon>
        <taxon>Opisthorchis</taxon>
    </lineage>
</organism>
<evidence type="ECO:0000313" key="2">
    <source>
        <dbReference type="Proteomes" id="UP000054324"/>
    </source>
</evidence>
<dbReference type="CTD" id="20324127"/>
<evidence type="ECO:0000313" key="1">
    <source>
        <dbReference type="EMBL" id="KER21802.1"/>
    </source>
</evidence>
<keyword evidence="2" id="KW-1185">Reference proteome</keyword>
<sequence length="135" mass="14969">MRTAGVSLSKIRLTRRANVSSNVQIFDIRSSTDSSGLGHPNADFLAHVQILGKRNYNHPKRVALCDKHRGSKSSIWIVTITTLRHRSRTIDVKIPITIISSNLQASKQFVINAQLKESISFVCAASIHSESTTQM</sequence>
<dbReference type="AlphaFoldDB" id="A0A074Z8B3"/>
<protein>
    <submittedName>
        <fullName evidence="1">Uncharacterized protein</fullName>
    </submittedName>
</protein>
<proteinExistence type="predicted"/>
<dbReference type="Proteomes" id="UP000054324">
    <property type="component" value="Unassembled WGS sequence"/>
</dbReference>
<dbReference type="GeneID" id="20324127"/>
<gene>
    <name evidence="1" type="ORF">T265_09959</name>
</gene>
<dbReference type="EMBL" id="KL596940">
    <property type="protein sequence ID" value="KER21802.1"/>
    <property type="molecule type" value="Genomic_DNA"/>
</dbReference>
<dbReference type="RefSeq" id="XP_009174457.1">
    <property type="nucleotide sequence ID" value="XM_009176193.1"/>
</dbReference>
<name>A0A074Z8B3_OPIVI</name>
<reference evidence="1 2" key="1">
    <citation type="submission" date="2013-11" db="EMBL/GenBank/DDBJ databases">
        <title>Opisthorchis viverrini - life in the bile duct.</title>
        <authorList>
            <person name="Young N.D."/>
            <person name="Nagarajan N."/>
            <person name="Lin S.J."/>
            <person name="Korhonen P.K."/>
            <person name="Jex A.R."/>
            <person name="Hall R.S."/>
            <person name="Safavi-Hemami H."/>
            <person name="Kaewkong W."/>
            <person name="Bertrand D."/>
            <person name="Gao S."/>
            <person name="Seet Q."/>
            <person name="Wongkham S."/>
            <person name="Teh B.T."/>
            <person name="Wongkham C."/>
            <person name="Intapan P.M."/>
            <person name="Maleewong W."/>
            <person name="Yang X."/>
            <person name="Hu M."/>
            <person name="Wang Z."/>
            <person name="Hofmann A."/>
            <person name="Sternberg P.W."/>
            <person name="Tan P."/>
            <person name="Wang J."/>
            <person name="Gasser R.B."/>
        </authorList>
    </citation>
    <scope>NUCLEOTIDE SEQUENCE [LARGE SCALE GENOMIC DNA]</scope>
</reference>
<accession>A0A074Z8B3</accession>
<dbReference type="KEGG" id="ovi:T265_09959"/>